<feature type="compositionally biased region" description="Basic and acidic residues" evidence="1">
    <location>
        <begin position="84"/>
        <end position="96"/>
    </location>
</feature>
<organism evidence="2 3">
    <name type="scientific">Apodospora peruviana</name>
    <dbReference type="NCBI Taxonomy" id="516989"/>
    <lineage>
        <taxon>Eukaryota</taxon>
        <taxon>Fungi</taxon>
        <taxon>Dikarya</taxon>
        <taxon>Ascomycota</taxon>
        <taxon>Pezizomycotina</taxon>
        <taxon>Sordariomycetes</taxon>
        <taxon>Sordariomycetidae</taxon>
        <taxon>Sordariales</taxon>
        <taxon>Lasiosphaeriaceae</taxon>
        <taxon>Apodospora</taxon>
    </lineage>
</organism>
<reference evidence="2" key="2">
    <citation type="submission" date="2023-06" db="EMBL/GenBank/DDBJ databases">
        <authorList>
            <consortium name="Lawrence Berkeley National Laboratory"/>
            <person name="Haridas S."/>
            <person name="Hensen N."/>
            <person name="Bonometti L."/>
            <person name="Westerberg I."/>
            <person name="Brannstrom I.O."/>
            <person name="Guillou S."/>
            <person name="Cros-Aarteil S."/>
            <person name="Calhoun S."/>
            <person name="Kuo A."/>
            <person name="Mondo S."/>
            <person name="Pangilinan J."/>
            <person name="Riley R."/>
            <person name="Labutti K."/>
            <person name="Andreopoulos B."/>
            <person name="Lipzen A."/>
            <person name="Chen C."/>
            <person name="Yanf M."/>
            <person name="Daum C."/>
            <person name="Ng V."/>
            <person name="Clum A."/>
            <person name="Steindorff A."/>
            <person name="Ohm R."/>
            <person name="Martin F."/>
            <person name="Silar P."/>
            <person name="Natvig D."/>
            <person name="Lalanne C."/>
            <person name="Gautier V."/>
            <person name="Ament-Velasquez S.L."/>
            <person name="Kruys A."/>
            <person name="Hutchinson M.I."/>
            <person name="Powell A.J."/>
            <person name="Barry K."/>
            <person name="Miller A.N."/>
            <person name="Grigoriev I.V."/>
            <person name="Debuchy R."/>
            <person name="Gladieux P."/>
            <person name="Thoren M.H."/>
            <person name="Johannesson H."/>
        </authorList>
    </citation>
    <scope>NUCLEOTIDE SEQUENCE</scope>
    <source>
        <strain evidence="2">CBS 118394</strain>
    </source>
</reference>
<keyword evidence="3" id="KW-1185">Reference proteome</keyword>
<feature type="region of interest" description="Disordered" evidence="1">
    <location>
        <begin position="1"/>
        <end position="118"/>
    </location>
</feature>
<protein>
    <submittedName>
        <fullName evidence="2">Uncharacterized protein</fullName>
    </submittedName>
</protein>
<proteinExistence type="predicted"/>
<feature type="compositionally biased region" description="Basic and acidic residues" evidence="1">
    <location>
        <begin position="57"/>
        <end position="77"/>
    </location>
</feature>
<dbReference type="Proteomes" id="UP001283341">
    <property type="component" value="Unassembled WGS sequence"/>
</dbReference>
<comment type="caution">
    <text evidence="2">The sequence shown here is derived from an EMBL/GenBank/DDBJ whole genome shotgun (WGS) entry which is preliminary data.</text>
</comment>
<gene>
    <name evidence="2" type="ORF">B0H66DRAFT_527910</name>
</gene>
<name>A0AAE0ISV2_9PEZI</name>
<accession>A0AAE0ISV2</accession>
<dbReference type="AlphaFoldDB" id="A0AAE0ISV2"/>
<evidence type="ECO:0000313" key="2">
    <source>
        <dbReference type="EMBL" id="KAK3330562.1"/>
    </source>
</evidence>
<dbReference type="EMBL" id="JAUEDM010000001">
    <property type="protein sequence ID" value="KAK3330562.1"/>
    <property type="molecule type" value="Genomic_DNA"/>
</dbReference>
<dbReference type="PANTHER" id="PTHR39475:SF1">
    <property type="entry name" value="CONIDIATION-SPECIFIC PROTEIN 6"/>
    <property type="match status" value="1"/>
</dbReference>
<evidence type="ECO:0000256" key="1">
    <source>
        <dbReference type="SAM" id="MobiDB-lite"/>
    </source>
</evidence>
<feature type="compositionally biased region" description="Basic and acidic residues" evidence="1">
    <location>
        <begin position="16"/>
        <end position="49"/>
    </location>
</feature>
<reference evidence="2" key="1">
    <citation type="journal article" date="2023" name="Mol. Phylogenet. Evol.">
        <title>Genome-scale phylogeny and comparative genomics of the fungal order Sordariales.</title>
        <authorList>
            <person name="Hensen N."/>
            <person name="Bonometti L."/>
            <person name="Westerberg I."/>
            <person name="Brannstrom I.O."/>
            <person name="Guillou S."/>
            <person name="Cros-Aarteil S."/>
            <person name="Calhoun S."/>
            <person name="Haridas S."/>
            <person name="Kuo A."/>
            <person name="Mondo S."/>
            <person name="Pangilinan J."/>
            <person name="Riley R."/>
            <person name="LaButti K."/>
            <person name="Andreopoulos B."/>
            <person name="Lipzen A."/>
            <person name="Chen C."/>
            <person name="Yan M."/>
            <person name="Daum C."/>
            <person name="Ng V."/>
            <person name="Clum A."/>
            <person name="Steindorff A."/>
            <person name="Ohm R.A."/>
            <person name="Martin F."/>
            <person name="Silar P."/>
            <person name="Natvig D.O."/>
            <person name="Lalanne C."/>
            <person name="Gautier V."/>
            <person name="Ament-Velasquez S.L."/>
            <person name="Kruys A."/>
            <person name="Hutchinson M.I."/>
            <person name="Powell A.J."/>
            <person name="Barry K."/>
            <person name="Miller A.N."/>
            <person name="Grigoriev I.V."/>
            <person name="Debuchy R."/>
            <person name="Gladieux P."/>
            <person name="Hiltunen Thoren M."/>
            <person name="Johannesson H."/>
        </authorList>
    </citation>
    <scope>NUCLEOTIDE SEQUENCE</scope>
    <source>
        <strain evidence="2">CBS 118394</strain>
    </source>
</reference>
<sequence>MSGNSNVGDSGVYEAGDQRNAKQSEQQTSDRFEEGKPNSHIATDSKDQRSIANRLAAAERPEHDEESQETKLYKKDPTLPAKSHGNEPSRGAKIDAEIQAEEEEMLKKKGGQNMPGKK</sequence>
<dbReference type="PANTHER" id="PTHR39475">
    <property type="entry name" value="CONIDIATION-SPECIFIC PROTEIN 6"/>
    <property type="match status" value="1"/>
</dbReference>
<evidence type="ECO:0000313" key="3">
    <source>
        <dbReference type="Proteomes" id="UP001283341"/>
    </source>
</evidence>